<evidence type="ECO:0000313" key="2">
    <source>
        <dbReference type="EMBL" id="CAA9222418.1"/>
    </source>
</evidence>
<feature type="non-terminal residue" evidence="2">
    <location>
        <position position="39"/>
    </location>
</feature>
<dbReference type="AlphaFoldDB" id="A0A6J4HES2"/>
<accession>A0A6J4HES2</accession>
<evidence type="ECO:0000256" key="1">
    <source>
        <dbReference type="SAM" id="MobiDB-lite"/>
    </source>
</evidence>
<protein>
    <submittedName>
        <fullName evidence="2">Uncharacterized protein</fullName>
    </submittedName>
</protein>
<feature type="non-terminal residue" evidence="2">
    <location>
        <position position="1"/>
    </location>
</feature>
<dbReference type="EMBL" id="CADCTB010000049">
    <property type="protein sequence ID" value="CAA9222418.1"/>
    <property type="molecule type" value="Genomic_DNA"/>
</dbReference>
<proteinExistence type="predicted"/>
<sequence length="39" mass="4071">VPGRRGPWCPPGPDPDDPPPLHSVDAPLPSGEATPYLLV</sequence>
<reference evidence="2" key="1">
    <citation type="submission" date="2020-02" db="EMBL/GenBank/DDBJ databases">
        <authorList>
            <person name="Meier V. D."/>
        </authorList>
    </citation>
    <scope>NUCLEOTIDE SEQUENCE</scope>
    <source>
        <strain evidence="2">AVDCRST_MAG10</strain>
    </source>
</reference>
<organism evidence="2">
    <name type="scientific">uncultured Acidimicrobiales bacterium</name>
    <dbReference type="NCBI Taxonomy" id="310071"/>
    <lineage>
        <taxon>Bacteria</taxon>
        <taxon>Bacillati</taxon>
        <taxon>Actinomycetota</taxon>
        <taxon>Acidimicrobiia</taxon>
        <taxon>Acidimicrobiales</taxon>
        <taxon>environmental samples</taxon>
    </lineage>
</organism>
<feature type="region of interest" description="Disordered" evidence="1">
    <location>
        <begin position="1"/>
        <end position="39"/>
    </location>
</feature>
<name>A0A6J4HES2_9ACTN</name>
<feature type="compositionally biased region" description="Pro residues" evidence="1">
    <location>
        <begin position="8"/>
        <end position="21"/>
    </location>
</feature>
<gene>
    <name evidence="2" type="ORF">AVDCRST_MAG10-747</name>
</gene>